<dbReference type="PANTHER" id="PTHR10257:SF3">
    <property type="entry name" value="SERINE_THREONINE-PROTEIN PHOSPHATASE 2A 56 KDA REGULATORY SUBUNIT GAMMA ISOFORM"/>
    <property type="match status" value="1"/>
</dbReference>
<feature type="compositionally biased region" description="Low complexity" evidence="4">
    <location>
        <begin position="218"/>
        <end position="227"/>
    </location>
</feature>
<dbReference type="GO" id="GO:0007528">
    <property type="term" value="P:neuromuscular junction development"/>
    <property type="evidence" value="ECO:0007669"/>
    <property type="project" value="EnsemblMetazoa"/>
</dbReference>
<dbReference type="PANTHER" id="PTHR10257">
    <property type="entry name" value="SERINE/THREONINE PROTEIN PHOSPHATASE 2A PP2A REGULATORY SUBUNIT B"/>
    <property type="match status" value="1"/>
</dbReference>
<evidence type="ECO:0000313" key="5">
    <source>
        <dbReference type="EMBL" id="DBA35711.1"/>
    </source>
</evidence>
<dbReference type="GO" id="GO:0045202">
    <property type="term" value="C:synapse"/>
    <property type="evidence" value="ECO:0007669"/>
    <property type="project" value="GOC"/>
</dbReference>
<dbReference type="GO" id="GO:0005634">
    <property type="term" value="C:nucleus"/>
    <property type="evidence" value="ECO:0007669"/>
    <property type="project" value="UniProtKB-SubCell"/>
</dbReference>
<dbReference type="InterPro" id="IPR002554">
    <property type="entry name" value="PP2A_B56"/>
</dbReference>
<dbReference type="GO" id="GO:0046627">
    <property type="term" value="P:negative regulation of insulin receptor signaling pathway"/>
    <property type="evidence" value="ECO:0007669"/>
    <property type="project" value="EnsemblMetazoa"/>
</dbReference>
<evidence type="ECO:0000256" key="3">
    <source>
        <dbReference type="ARBA" id="ARBA00023242"/>
    </source>
</evidence>
<protein>
    <submittedName>
        <fullName evidence="5">Well-rounded</fullName>
    </submittedName>
</protein>
<dbReference type="GO" id="GO:0035331">
    <property type="term" value="P:negative regulation of hippo signaling"/>
    <property type="evidence" value="ECO:0007669"/>
    <property type="project" value="EnsemblMetazoa"/>
</dbReference>
<dbReference type="GO" id="GO:0070194">
    <property type="term" value="P:synaptonemal complex disassembly"/>
    <property type="evidence" value="ECO:0007669"/>
    <property type="project" value="EnsemblMetazoa"/>
</dbReference>
<dbReference type="GO" id="GO:0070328">
    <property type="term" value="P:triglyceride homeostasis"/>
    <property type="evidence" value="ECO:0007669"/>
    <property type="project" value="EnsemblMetazoa"/>
</dbReference>
<gene>
    <name evidence="5" type="primary">DanaCAF1_wrd-PB</name>
</gene>
<proteinExistence type="evidence at transcript level"/>
<evidence type="ECO:0000256" key="1">
    <source>
        <dbReference type="ARBA" id="ARBA00004123"/>
    </source>
</evidence>
<dbReference type="InterPro" id="IPR011989">
    <property type="entry name" value="ARM-like"/>
</dbReference>
<name>A0AA97IPU3_DROAN</name>
<feature type="region of interest" description="Disordered" evidence="4">
    <location>
        <begin position="357"/>
        <end position="384"/>
    </location>
</feature>
<dbReference type="GO" id="GO:0000159">
    <property type="term" value="C:protein phosphatase type 2A complex"/>
    <property type="evidence" value="ECO:0007669"/>
    <property type="project" value="InterPro"/>
</dbReference>
<dbReference type="GO" id="GO:0005829">
    <property type="term" value="C:cytosol"/>
    <property type="evidence" value="ECO:0007669"/>
    <property type="project" value="TreeGrafter"/>
</dbReference>
<organism evidence="5">
    <name type="scientific">Drosophila ananassae</name>
    <name type="common">Fruit fly</name>
    <dbReference type="NCBI Taxonomy" id="7217"/>
    <lineage>
        <taxon>Eukaryota</taxon>
        <taxon>Metazoa</taxon>
        <taxon>Ecdysozoa</taxon>
        <taxon>Arthropoda</taxon>
        <taxon>Hexapoda</taxon>
        <taxon>Insecta</taxon>
        <taxon>Pterygota</taxon>
        <taxon>Neoptera</taxon>
        <taxon>Endopterygota</taxon>
        <taxon>Diptera</taxon>
        <taxon>Brachycera</taxon>
        <taxon>Muscomorpha</taxon>
        <taxon>Ephydroidea</taxon>
        <taxon>Drosophilidae</taxon>
        <taxon>Drosophila</taxon>
        <taxon>Sophophora</taxon>
    </lineage>
</organism>
<dbReference type="GO" id="GO:0007274">
    <property type="term" value="P:neuromuscular synaptic transmission"/>
    <property type="evidence" value="ECO:0007669"/>
    <property type="project" value="EnsemblMetazoa"/>
</dbReference>
<reference evidence="5" key="2">
    <citation type="journal article" date="2023" name="MicroPubl. Biol.">
        <title>Drosophila ananassae - wrd.</title>
        <authorList>
            <person name="Lawson M.E."/>
            <person name="Hoffman S."/>
            <person name="Sanu M."/>
            <person name="Morris D."/>
            <person name="Reed L.K."/>
            <person name="Merkhofer E."/>
            <person name="Toering Peters S."/>
            <person name="Tsotakos N."/>
            <person name="Rele C.P."/>
        </authorList>
    </citation>
    <scope>NUCLEOTIDE SEQUENCE</scope>
</reference>
<evidence type="ECO:0000256" key="4">
    <source>
        <dbReference type="SAM" id="MobiDB-lite"/>
    </source>
</evidence>
<dbReference type="GO" id="GO:1904262">
    <property type="term" value="P:negative regulation of TORC1 signaling"/>
    <property type="evidence" value="ECO:0007669"/>
    <property type="project" value="EnsemblMetazoa"/>
</dbReference>
<feature type="compositionally biased region" description="Low complexity" evidence="4">
    <location>
        <begin position="933"/>
        <end position="943"/>
    </location>
</feature>
<feature type="region of interest" description="Disordered" evidence="4">
    <location>
        <begin position="1"/>
        <end position="158"/>
    </location>
</feature>
<feature type="compositionally biased region" description="Low complexity" evidence="4">
    <location>
        <begin position="126"/>
        <end position="158"/>
    </location>
</feature>
<dbReference type="Gene3D" id="1.25.10.10">
    <property type="entry name" value="Leucine-rich Repeat Variant"/>
    <property type="match status" value="1"/>
</dbReference>
<comment type="subcellular location">
    <subcellularLocation>
        <location evidence="1">Nucleus</location>
    </subcellularLocation>
</comment>
<evidence type="ECO:0000256" key="2">
    <source>
        <dbReference type="ARBA" id="ARBA00009745"/>
    </source>
</evidence>
<feature type="compositionally biased region" description="Gly residues" evidence="4">
    <location>
        <begin position="357"/>
        <end position="375"/>
    </location>
</feature>
<reference evidence="5" key="1">
    <citation type="journal article" date="2022" name="F1000Research">
        <title>Manual annotation of Drosophila genes: a Genomics Education Partnership protocol.</title>
        <authorList>
            <person name="Rele C.P."/>
            <person name="Sandlin K.M."/>
            <person name="Leung W."/>
            <person name="Reed L.K."/>
        </authorList>
    </citation>
    <scope>NUCLEOTIDE SEQUENCE</scope>
</reference>
<dbReference type="Pfam" id="PF01603">
    <property type="entry name" value="B56"/>
    <property type="match status" value="1"/>
</dbReference>
<feature type="region of interest" description="Disordered" evidence="4">
    <location>
        <begin position="197"/>
        <end position="227"/>
    </location>
</feature>
<feature type="compositionally biased region" description="Basic and acidic residues" evidence="4">
    <location>
        <begin position="958"/>
        <end position="979"/>
    </location>
</feature>
<feature type="compositionally biased region" description="Low complexity" evidence="4">
    <location>
        <begin position="197"/>
        <end position="211"/>
    </location>
</feature>
<feature type="compositionally biased region" description="Basic and acidic residues" evidence="4">
    <location>
        <begin position="17"/>
        <end position="53"/>
    </location>
</feature>
<comment type="similarity">
    <text evidence="2">Belongs to the phosphatase 2A regulatory subunit B56 family.</text>
</comment>
<feature type="compositionally biased region" description="Acidic residues" evidence="4">
    <location>
        <begin position="81"/>
        <end position="93"/>
    </location>
</feature>
<dbReference type="FunFam" id="1.25.10.10:FF:000003">
    <property type="entry name" value="Serine/threonine-protein phosphatase 2A 56 kDa regulatory subunit"/>
    <property type="match status" value="1"/>
</dbReference>
<dbReference type="SUPFAM" id="SSF48371">
    <property type="entry name" value="ARM repeat"/>
    <property type="match status" value="1"/>
</dbReference>
<dbReference type="InterPro" id="IPR016024">
    <property type="entry name" value="ARM-type_fold"/>
</dbReference>
<dbReference type="GO" id="GO:0016239">
    <property type="term" value="P:positive regulation of macroautophagy"/>
    <property type="evidence" value="ECO:0007669"/>
    <property type="project" value="EnsemblMetazoa"/>
</dbReference>
<feature type="compositionally biased region" description="Basic and acidic residues" evidence="4">
    <location>
        <begin position="108"/>
        <end position="120"/>
    </location>
</feature>
<keyword evidence="3" id="KW-0539">Nucleus</keyword>
<sequence>MVFGAMLLSGNINSPKKQQEHQQQHQQHPKEDNPQKPKPAEIKSSRSFKDQDIKQPPGTGYYALGIRIPKSPSFHSGLDQLADDELEDQDLNPDQDREPAGSKFKFSSVEELKAKFEGRKTPLSPPEAAAGPAAAASSSPSSSSTSSNSSASALSSLSQAGSSSMASAAANSSASSSAATYGGGANSAAAALIASSPFGSQSSTSSLSVSSNAGMPKPGATTTAAPTSAGTSLVSTLAQHFSAATSAAASAAAAAASSAAGSTASGSSGASSSGATSASGSIAASKSPVSAAAAIKNILNATKSVGNSAAAAAAAAAAATSSSSSSSTPAAPTTNNTTNAIATATVTAPVTSTGIGIGIGTGTGPGPAPGSGSGPGPSAAAAVAPVNNEAPAEELRPTVAQNLVGGISISLGIGQRNGSATQTATVVATSSSTVVVSCASSLTILQQNGDQHHQTLQQLTGSPGRARDRNLFHTPPTASVALALPALRETTAGEREELFIQKIRQCCTLFDFSEPLSDLKWKEVKRAALHEMVDFLTNQNGVITEVIYPEAINMFAVNLFRTLPPSSNPNGAEFDPEEDEPTLESSWPHLQLVYELFLRFLESPDFQPNMAKRFIDHQFVLQLLDLFDSEDPRERDFLKTVLHRIYGKFLGLRAFIRKQINNVFYRFIYETEHHNGIAELLEILGSIINGFALPLKEEHKQFLLKVLLPLHKAKSLSVYHPQLTYCVVQFLEKDPSLSEAVIKSLLKFWPKTHSPKEVMFLNELEELLDVIEPAEFQKVMVPLFRQIAKCVSSPHFQVAERALYYWNNEYIMSLIADNSAVILPIMFPALNRNSKTHWNKTIHGLIYNALKLFMEMDQRLFDDCSKNYKQEKQMEREKLSQREELWQQVESLAKTNPEWSKARRFNDCLSSPNDSRNLYNEYNENCDLLYEQNEQQQQQQQARQPPPPLPPQKQALQEPREVRGERNKDKPLLRRKSDLPSDSGTVKALIEHKRPDEYLTTPPPDGNI</sequence>
<dbReference type="GO" id="GO:0007165">
    <property type="term" value="P:signal transduction"/>
    <property type="evidence" value="ECO:0007669"/>
    <property type="project" value="InterPro"/>
</dbReference>
<dbReference type="GO" id="GO:0097479">
    <property type="term" value="P:synaptic vesicle localization"/>
    <property type="evidence" value="ECO:0007669"/>
    <property type="project" value="EnsemblMetazoa"/>
</dbReference>
<accession>A0AA97IPU3</accession>
<dbReference type="GO" id="GO:0072542">
    <property type="term" value="F:protein phosphatase activator activity"/>
    <property type="evidence" value="ECO:0007669"/>
    <property type="project" value="TreeGrafter"/>
</dbReference>
<dbReference type="EMBL" id="BK064433">
    <property type="protein sequence ID" value="DBA35711.1"/>
    <property type="molecule type" value="mRNA"/>
</dbReference>
<feature type="region of interest" description="Disordered" evidence="4">
    <location>
        <begin position="933"/>
        <end position="1008"/>
    </location>
</feature>
<dbReference type="AlphaFoldDB" id="A0AA97IPU3"/>